<keyword evidence="3" id="KW-1185">Reference proteome</keyword>
<comment type="caution">
    <text evidence="2">The sequence shown here is derived from an EMBL/GenBank/DDBJ whole genome shotgun (WGS) entry which is preliminary data.</text>
</comment>
<dbReference type="EMBL" id="JAOL01000153">
    <property type="protein sequence ID" value="EUA87826.1"/>
    <property type="molecule type" value="Genomic_DNA"/>
</dbReference>
<evidence type="ECO:0000256" key="1">
    <source>
        <dbReference type="SAM" id="MobiDB-lite"/>
    </source>
</evidence>
<evidence type="ECO:0000313" key="3">
    <source>
        <dbReference type="Proteomes" id="UP000020681"/>
    </source>
</evidence>
<organism evidence="2 3">
    <name type="scientific">Mycobacterium ulcerans str. Harvey</name>
    <dbReference type="NCBI Taxonomy" id="1299332"/>
    <lineage>
        <taxon>Bacteria</taxon>
        <taxon>Bacillati</taxon>
        <taxon>Actinomycetota</taxon>
        <taxon>Actinomycetes</taxon>
        <taxon>Mycobacteriales</taxon>
        <taxon>Mycobacteriaceae</taxon>
        <taxon>Mycobacterium</taxon>
        <taxon>Mycobacterium ulcerans group</taxon>
    </lineage>
</organism>
<sequence>MRQAIDLVETAGAARPPSGRPMNASVPRWRHYLTPRDQKI</sequence>
<name>A0ABP3ADM4_MYCUL</name>
<proteinExistence type="predicted"/>
<dbReference type="Proteomes" id="UP000020681">
    <property type="component" value="Unassembled WGS sequence"/>
</dbReference>
<reference evidence="2 3" key="1">
    <citation type="submission" date="2014-01" db="EMBL/GenBank/DDBJ databases">
        <authorList>
            <person name="Dobos K."/>
            <person name="Lenaerts A."/>
            <person name="Ordway D."/>
            <person name="DeGroote M.A."/>
            <person name="Parker T."/>
            <person name="Sizemore C."/>
            <person name="Tallon L.J."/>
            <person name="Sadzewicz L.K."/>
            <person name="Sengamalay N."/>
            <person name="Fraser C.M."/>
            <person name="Hine E."/>
            <person name="Shefchek K.A."/>
            <person name="Das S.P."/>
            <person name="Tettelin H."/>
        </authorList>
    </citation>
    <scope>NUCLEOTIDE SEQUENCE [LARGE SCALE GENOMIC DNA]</scope>
    <source>
        <strain evidence="2 3">Harvey</strain>
    </source>
</reference>
<gene>
    <name evidence="2" type="primary">idsB_1</name>
    <name evidence="2" type="ORF">I551_5673</name>
</gene>
<evidence type="ECO:0000313" key="2">
    <source>
        <dbReference type="EMBL" id="EUA87826.1"/>
    </source>
</evidence>
<feature type="region of interest" description="Disordered" evidence="1">
    <location>
        <begin position="1"/>
        <end position="26"/>
    </location>
</feature>
<protein>
    <submittedName>
        <fullName evidence="2">Polyprenyl synthetase domain protein</fullName>
    </submittedName>
</protein>
<accession>A0ABP3ADM4</accession>